<name>A0A9Q1DVT9_CONCO</name>
<feature type="non-terminal residue" evidence="2">
    <location>
        <position position="1"/>
    </location>
</feature>
<evidence type="ECO:0000313" key="2">
    <source>
        <dbReference type="EMBL" id="KAJ8282686.1"/>
    </source>
</evidence>
<reference evidence="2" key="1">
    <citation type="journal article" date="2023" name="Science">
        <title>Genome structures resolve the early diversification of teleost fishes.</title>
        <authorList>
            <person name="Parey E."/>
            <person name="Louis A."/>
            <person name="Montfort J."/>
            <person name="Bouchez O."/>
            <person name="Roques C."/>
            <person name="Iampietro C."/>
            <person name="Lluch J."/>
            <person name="Castinel A."/>
            <person name="Donnadieu C."/>
            <person name="Desvignes T."/>
            <person name="Floi Bucao C."/>
            <person name="Jouanno E."/>
            <person name="Wen M."/>
            <person name="Mejri S."/>
            <person name="Dirks R."/>
            <person name="Jansen H."/>
            <person name="Henkel C."/>
            <person name="Chen W.J."/>
            <person name="Zahm M."/>
            <person name="Cabau C."/>
            <person name="Klopp C."/>
            <person name="Thompson A.W."/>
            <person name="Robinson-Rechavi M."/>
            <person name="Braasch I."/>
            <person name="Lecointre G."/>
            <person name="Bobe J."/>
            <person name="Postlethwait J.H."/>
            <person name="Berthelot C."/>
            <person name="Roest Crollius H."/>
            <person name="Guiguen Y."/>
        </authorList>
    </citation>
    <scope>NUCLEOTIDE SEQUENCE</scope>
    <source>
        <strain evidence="2">Concon-B</strain>
    </source>
</reference>
<dbReference type="AlphaFoldDB" id="A0A9Q1DVT9"/>
<sequence length="98" mass="10592">VVSIRAKFCPQTGHIGTRQGGGAQPVREGRRSLPLTDGLGDKEASGSHGSYSTEGRFLKKEAHSNNKLSTLDTDTSAQGFIHRTSLPGYHVLREETKD</sequence>
<keyword evidence="3" id="KW-1185">Reference proteome</keyword>
<accession>A0A9Q1DVT9</accession>
<protein>
    <submittedName>
        <fullName evidence="2">Uncharacterized protein</fullName>
    </submittedName>
</protein>
<comment type="caution">
    <text evidence="2">The sequence shown here is derived from an EMBL/GenBank/DDBJ whole genome shotgun (WGS) entry which is preliminary data.</text>
</comment>
<evidence type="ECO:0000256" key="1">
    <source>
        <dbReference type="SAM" id="MobiDB-lite"/>
    </source>
</evidence>
<proteinExistence type="predicted"/>
<evidence type="ECO:0000313" key="3">
    <source>
        <dbReference type="Proteomes" id="UP001152803"/>
    </source>
</evidence>
<dbReference type="EMBL" id="JAFJMO010000003">
    <property type="protein sequence ID" value="KAJ8282686.1"/>
    <property type="molecule type" value="Genomic_DNA"/>
</dbReference>
<gene>
    <name evidence="2" type="ORF">COCON_G00052050</name>
</gene>
<organism evidence="2 3">
    <name type="scientific">Conger conger</name>
    <name type="common">Conger eel</name>
    <name type="synonym">Muraena conger</name>
    <dbReference type="NCBI Taxonomy" id="82655"/>
    <lineage>
        <taxon>Eukaryota</taxon>
        <taxon>Metazoa</taxon>
        <taxon>Chordata</taxon>
        <taxon>Craniata</taxon>
        <taxon>Vertebrata</taxon>
        <taxon>Euteleostomi</taxon>
        <taxon>Actinopterygii</taxon>
        <taxon>Neopterygii</taxon>
        <taxon>Teleostei</taxon>
        <taxon>Anguilliformes</taxon>
        <taxon>Congridae</taxon>
        <taxon>Conger</taxon>
    </lineage>
</organism>
<feature type="region of interest" description="Disordered" evidence="1">
    <location>
        <begin position="1"/>
        <end position="58"/>
    </location>
</feature>
<dbReference type="Proteomes" id="UP001152803">
    <property type="component" value="Unassembled WGS sequence"/>
</dbReference>